<organism evidence="2 3">
    <name type="scientific">Cirrhinus mrigala</name>
    <name type="common">Mrigala</name>
    <dbReference type="NCBI Taxonomy" id="683832"/>
    <lineage>
        <taxon>Eukaryota</taxon>
        <taxon>Metazoa</taxon>
        <taxon>Chordata</taxon>
        <taxon>Craniata</taxon>
        <taxon>Vertebrata</taxon>
        <taxon>Euteleostomi</taxon>
        <taxon>Actinopterygii</taxon>
        <taxon>Neopterygii</taxon>
        <taxon>Teleostei</taxon>
        <taxon>Ostariophysi</taxon>
        <taxon>Cypriniformes</taxon>
        <taxon>Cyprinidae</taxon>
        <taxon>Labeoninae</taxon>
        <taxon>Labeonini</taxon>
        <taxon>Cirrhinus</taxon>
    </lineage>
</organism>
<proteinExistence type="predicted"/>
<protein>
    <recommendedName>
        <fullName evidence="4">Reverse transcriptase</fullName>
    </recommendedName>
</protein>
<gene>
    <name evidence="2" type="ORF">M9458_026182</name>
</gene>
<accession>A0ABD0PV51</accession>
<name>A0ABD0PV51_CIRMR</name>
<evidence type="ECO:0000313" key="3">
    <source>
        <dbReference type="Proteomes" id="UP001529510"/>
    </source>
</evidence>
<dbReference type="InterPro" id="IPR052055">
    <property type="entry name" value="Hepadnavirus_pol/RT"/>
</dbReference>
<sequence length="292" mass="33355">LFLRFAFEGRAYQHKVLPFGLALSPGVLTKLAEGALAPLWEQGIRILNYLDDWLIIAHLRDLSCEHRDLVLRHLNHVGLRHLFSREELDSVNINTEEHVQHKITVPLKLFQRLLGHMVATAAVIPLGLLHMRPLQHWLHGRIPRWAWHCGTFRVSITLKCRRYFSPWHLIVNRDASKTVWGAVCNRQAASGSWTGPRLQWHNCLELLAVLLALRWFRPMLQGKHVLVHMDVRLHQSPKRFAFSSHVVTRPPSPSLESDAAQIAACHSHSGRTESSPSLENGDSFPRRSSSFG</sequence>
<evidence type="ECO:0000256" key="1">
    <source>
        <dbReference type="SAM" id="MobiDB-lite"/>
    </source>
</evidence>
<feature type="compositionally biased region" description="Polar residues" evidence="1">
    <location>
        <begin position="272"/>
        <end position="292"/>
    </location>
</feature>
<feature type="non-terminal residue" evidence="2">
    <location>
        <position position="1"/>
    </location>
</feature>
<evidence type="ECO:0000313" key="2">
    <source>
        <dbReference type="EMBL" id="KAL0177288.1"/>
    </source>
</evidence>
<keyword evidence="3" id="KW-1185">Reference proteome</keyword>
<dbReference type="EMBL" id="JAMKFB020000013">
    <property type="protein sequence ID" value="KAL0177288.1"/>
    <property type="molecule type" value="Genomic_DNA"/>
</dbReference>
<dbReference type="AlphaFoldDB" id="A0ABD0PV51"/>
<dbReference type="PANTHER" id="PTHR33050">
    <property type="entry name" value="REVERSE TRANSCRIPTASE DOMAIN-CONTAINING PROTEIN"/>
    <property type="match status" value="1"/>
</dbReference>
<dbReference type="Gene3D" id="3.30.70.270">
    <property type="match status" value="1"/>
</dbReference>
<dbReference type="SUPFAM" id="SSF56672">
    <property type="entry name" value="DNA/RNA polymerases"/>
    <property type="match status" value="1"/>
</dbReference>
<dbReference type="PANTHER" id="PTHR33050:SF7">
    <property type="entry name" value="RIBONUCLEASE H"/>
    <property type="match status" value="1"/>
</dbReference>
<evidence type="ECO:0008006" key="4">
    <source>
        <dbReference type="Google" id="ProtNLM"/>
    </source>
</evidence>
<dbReference type="InterPro" id="IPR043502">
    <property type="entry name" value="DNA/RNA_pol_sf"/>
</dbReference>
<dbReference type="InterPro" id="IPR043128">
    <property type="entry name" value="Rev_trsase/Diguanyl_cyclase"/>
</dbReference>
<reference evidence="2 3" key="1">
    <citation type="submission" date="2024-05" db="EMBL/GenBank/DDBJ databases">
        <title>Genome sequencing and assembly of Indian major carp, Cirrhinus mrigala (Hamilton, 1822).</title>
        <authorList>
            <person name="Mohindra V."/>
            <person name="Chowdhury L.M."/>
            <person name="Lal K."/>
            <person name="Jena J.K."/>
        </authorList>
    </citation>
    <scope>NUCLEOTIDE SEQUENCE [LARGE SCALE GENOMIC DNA]</scope>
    <source>
        <strain evidence="2">CM1030</strain>
        <tissue evidence="2">Blood</tissue>
    </source>
</reference>
<comment type="caution">
    <text evidence="2">The sequence shown here is derived from an EMBL/GenBank/DDBJ whole genome shotgun (WGS) entry which is preliminary data.</text>
</comment>
<feature type="non-terminal residue" evidence="2">
    <location>
        <position position="292"/>
    </location>
</feature>
<dbReference type="Proteomes" id="UP001529510">
    <property type="component" value="Unassembled WGS sequence"/>
</dbReference>
<feature type="region of interest" description="Disordered" evidence="1">
    <location>
        <begin position="250"/>
        <end position="292"/>
    </location>
</feature>